<dbReference type="AlphaFoldDB" id="A0A009HLC1"/>
<organism evidence="3 4">
    <name type="scientific">Acinetobacter baumannii (strain 1295743)</name>
    <dbReference type="NCBI Taxonomy" id="1310613"/>
    <lineage>
        <taxon>Bacteria</taxon>
        <taxon>Pseudomonadati</taxon>
        <taxon>Pseudomonadota</taxon>
        <taxon>Gammaproteobacteria</taxon>
        <taxon>Moraxellales</taxon>
        <taxon>Moraxellaceae</taxon>
        <taxon>Acinetobacter</taxon>
        <taxon>Acinetobacter calcoaceticus/baumannii complex</taxon>
    </lineage>
</organism>
<evidence type="ECO:0000313" key="4">
    <source>
        <dbReference type="Proteomes" id="UP000020595"/>
    </source>
</evidence>
<dbReference type="GeneID" id="92893843"/>
<dbReference type="PATRIC" id="fig|1310613.3.peg.2597"/>
<name>A0A009HLC1_ACIB9</name>
<sequence>MSETQQRQKHPRLLLNIVLIILETFFSFILTHDGVLRLQAKKFIANKITIRINSYLPFFDFYVQFTEKGLLFDIHSYDRRIDLEINSTLVDLIKIFVFSNQRSLNNMRIDGDAETKKELIDLISHLTLPKLLADWKQWFNAPDDEAEALASRKKIAPLLEKIDQQRSEINSLHVEIKQYQNRIARLQQRQRNINLCFGIISLIFIVYFIYNLWVA</sequence>
<evidence type="ECO:0000313" key="3">
    <source>
        <dbReference type="EMBL" id="EXB04942.1"/>
    </source>
</evidence>
<keyword evidence="1" id="KW-0175">Coiled coil</keyword>
<keyword evidence="2" id="KW-0472">Membrane</keyword>
<gene>
    <name evidence="3" type="ORF">J512_2695</name>
</gene>
<proteinExistence type="predicted"/>
<evidence type="ECO:0000256" key="1">
    <source>
        <dbReference type="SAM" id="Coils"/>
    </source>
</evidence>
<feature type="transmembrane region" description="Helical" evidence="2">
    <location>
        <begin position="192"/>
        <end position="213"/>
    </location>
</feature>
<evidence type="ECO:0000256" key="2">
    <source>
        <dbReference type="SAM" id="Phobius"/>
    </source>
</evidence>
<dbReference type="Proteomes" id="UP000020595">
    <property type="component" value="Unassembled WGS sequence"/>
</dbReference>
<dbReference type="RefSeq" id="WP_000005343.1">
    <property type="nucleotide sequence ID" value="NZ_JEWH01000036.1"/>
</dbReference>
<reference evidence="3 4" key="1">
    <citation type="submission" date="2014-02" db="EMBL/GenBank/DDBJ databases">
        <title>Comparative genomics and transcriptomics to identify genetic mechanisms underlying the emergence of carbapenem resistant Acinetobacter baumannii (CRAb).</title>
        <authorList>
            <person name="Harris A.D."/>
            <person name="Johnson K.J."/>
            <person name="George J."/>
            <person name="Shefchek K."/>
            <person name="Daugherty S.C."/>
            <person name="Parankush S."/>
            <person name="Sadzewicz L."/>
            <person name="Tallon L."/>
            <person name="Sengamalay N."/>
            <person name="Hazen T.H."/>
            <person name="Rasko D.A."/>
        </authorList>
    </citation>
    <scope>NUCLEOTIDE SEQUENCE [LARGE SCALE GENOMIC DNA]</scope>
    <source>
        <strain evidence="3 4">1295743</strain>
    </source>
</reference>
<dbReference type="EMBL" id="JEWH01000036">
    <property type="protein sequence ID" value="EXB04942.1"/>
    <property type="molecule type" value="Genomic_DNA"/>
</dbReference>
<feature type="coiled-coil region" evidence="1">
    <location>
        <begin position="162"/>
        <end position="196"/>
    </location>
</feature>
<keyword evidence="2" id="KW-0812">Transmembrane</keyword>
<comment type="caution">
    <text evidence="3">The sequence shown here is derived from an EMBL/GenBank/DDBJ whole genome shotgun (WGS) entry which is preliminary data.</text>
</comment>
<accession>A0A009HLC1</accession>
<feature type="transmembrane region" description="Helical" evidence="2">
    <location>
        <begin position="12"/>
        <end position="31"/>
    </location>
</feature>
<keyword evidence="2" id="KW-1133">Transmembrane helix</keyword>
<protein>
    <submittedName>
        <fullName evidence="3">Uncharacterized protein</fullName>
    </submittedName>
</protein>